<keyword evidence="10" id="KW-1185">Reference proteome</keyword>
<evidence type="ECO:0000256" key="4">
    <source>
        <dbReference type="ARBA" id="ARBA00022692"/>
    </source>
</evidence>
<proteinExistence type="inferred from homology"/>
<feature type="transmembrane region" description="Helical" evidence="8">
    <location>
        <begin position="175"/>
        <end position="197"/>
    </location>
</feature>
<dbReference type="InterPro" id="IPR037185">
    <property type="entry name" value="EmrE-like"/>
</dbReference>
<feature type="transmembrane region" description="Helical" evidence="8">
    <location>
        <begin position="283"/>
        <end position="304"/>
    </location>
</feature>
<dbReference type="EMBL" id="BKCP01008292">
    <property type="protein sequence ID" value="GER48357.1"/>
    <property type="molecule type" value="Genomic_DNA"/>
</dbReference>
<evidence type="ECO:0000256" key="8">
    <source>
        <dbReference type="SAM" id="Phobius"/>
    </source>
</evidence>
<comment type="subcellular location">
    <subcellularLocation>
        <location evidence="1">Membrane</location>
        <topology evidence="1">Multi-pass membrane protein</topology>
    </subcellularLocation>
</comment>
<keyword evidence="4 8" id="KW-0812">Transmembrane</keyword>
<keyword evidence="3" id="KW-0813">Transport</keyword>
<reference evidence="10" key="1">
    <citation type="journal article" date="2019" name="Curr. Biol.">
        <title>Genome Sequence of Striga asiatica Provides Insight into the Evolution of Plant Parasitism.</title>
        <authorList>
            <person name="Yoshida S."/>
            <person name="Kim S."/>
            <person name="Wafula E.K."/>
            <person name="Tanskanen J."/>
            <person name="Kim Y.M."/>
            <person name="Honaas L."/>
            <person name="Yang Z."/>
            <person name="Spallek T."/>
            <person name="Conn C.E."/>
            <person name="Ichihashi Y."/>
            <person name="Cheong K."/>
            <person name="Cui S."/>
            <person name="Der J.P."/>
            <person name="Gundlach H."/>
            <person name="Jiao Y."/>
            <person name="Hori C."/>
            <person name="Ishida J.K."/>
            <person name="Kasahara H."/>
            <person name="Kiba T."/>
            <person name="Kim M.S."/>
            <person name="Koo N."/>
            <person name="Laohavisit A."/>
            <person name="Lee Y.H."/>
            <person name="Lumba S."/>
            <person name="McCourt P."/>
            <person name="Mortimer J.C."/>
            <person name="Mutuku J.M."/>
            <person name="Nomura T."/>
            <person name="Sasaki-Sekimoto Y."/>
            <person name="Seto Y."/>
            <person name="Wang Y."/>
            <person name="Wakatake T."/>
            <person name="Sakakibara H."/>
            <person name="Demura T."/>
            <person name="Yamaguchi S."/>
            <person name="Yoneyama K."/>
            <person name="Manabe R.I."/>
            <person name="Nelson D.C."/>
            <person name="Schulman A.H."/>
            <person name="Timko M.P."/>
            <person name="dePamphilis C.W."/>
            <person name="Choi D."/>
            <person name="Shirasu K."/>
        </authorList>
    </citation>
    <scope>NUCLEOTIDE SEQUENCE [LARGE SCALE GENOMIC DNA]</scope>
    <source>
        <strain evidence="10">cv. UVA1</strain>
    </source>
</reference>
<dbReference type="GO" id="GO:0005345">
    <property type="term" value="F:purine nucleobase transmembrane transporter activity"/>
    <property type="evidence" value="ECO:0007669"/>
    <property type="project" value="UniProtKB-ARBA"/>
</dbReference>
<feature type="transmembrane region" description="Helical" evidence="8">
    <location>
        <begin position="254"/>
        <end position="276"/>
    </location>
</feature>
<evidence type="ECO:0000256" key="3">
    <source>
        <dbReference type="ARBA" id="ARBA00022448"/>
    </source>
</evidence>
<dbReference type="GO" id="GO:0015211">
    <property type="term" value="F:purine nucleoside transmembrane transporter activity"/>
    <property type="evidence" value="ECO:0007669"/>
    <property type="project" value="InterPro"/>
</dbReference>
<comment type="caution">
    <text evidence="9">The sequence shown here is derived from an EMBL/GenBank/DDBJ whole genome shotgun (WGS) entry which is preliminary data.</text>
</comment>
<feature type="transmembrane region" description="Helical" evidence="8">
    <location>
        <begin position="117"/>
        <end position="137"/>
    </location>
</feature>
<dbReference type="InterPro" id="IPR030182">
    <property type="entry name" value="PUP_plant"/>
</dbReference>
<accession>A0A5A7QVA8</accession>
<evidence type="ECO:0000256" key="6">
    <source>
        <dbReference type="ARBA" id="ARBA00023136"/>
    </source>
</evidence>
<evidence type="ECO:0000313" key="9">
    <source>
        <dbReference type="EMBL" id="GER48357.1"/>
    </source>
</evidence>
<dbReference type="GO" id="GO:0016020">
    <property type="term" value="C:membrane"/>
    <property type="evidence" value="ECO:0007669"/>
    <property type="project" value="UniProtKB-SubCell"/>
</dbReference>
<keyword evidence="5 8" id="KW-1133">Transmembrane helix</keyword>
<feature type="transmembrane region" description="Helical" evidence="8">
    <location>
        <begin position="47"/>
        <end position="67"/>
    </location>
</feature>
<feature type="transmembrane region" description="Helical" evidence="8">
    <location>
        <begin position="12"/>
        <end position="35"/>
    </location>
</feature>
<evidence type="ECO:0000313" key="10">
    <source>
        <dbReference type="Proteomes" id="UP000325081"/>
    </source>
</evidence>
<dbReference type="PANTHER" id="PTHR31376:SF1">
    <property type="entry name" value="PURINE PERMEASE 2"/>
    <property type="match status" value="1"/>
</dbReference>
<feature type="transmembrane region" description="Helical" evidence="8">
    <location>
        <begin position="209"/>
        <end position="234"/>
    </location>
</feature>
<feature type="transmembrane region" description="Helical" evidence="8">
    <location>
        <begin position="88"/>
        <end position="111"/>
    </location>
</feature>
<name>A0A5A7QVA8_STRAF</name>
<dbReference type="OrthoDB" id="1865379at2759"/>
<dbReference type="Proteomes" id="UP000325081">
    <property type="component" value="Unassembled WGS sequence"/>
</dbReference>
<protein>
    <submittedName>
        <fullName evidence="9">Purine permease</fullName>
    </submittedName>
</protein>
<evidence type="ECO:0000256" key="1">
    <source>
        <dbReference type="ARBA" id="ARBA00004141"/>
    </source>
</evidence>
<dbReference type="Pfam" id="PF16913">
    <property type="entry name" value="PUNUT"/>
    <property type="match status" value="1"/>
</dbReference>
<dbReference type="PANTHER" id="PTHR31376">
    <property type="entry name" value="OS09G0467300 PROTEIN-RELATED"/>
    <property type="match status" value="1"/>
</dbReference>
<comment type="similarity">
    <text evidence="2">Belongs to the purine permeases (TC 2.A.7.14) family.</text>
</comment>
<organism evidence="9 10">
    <name type="scientific">Striga asiatica</name>
    <name type="common">Asiatic witchweed</name>
    <name type="synonym">Buchnera asiatica</name>
    <dbReference type="NCBI Taxonomy" id="4170"/>
    <lineage>
        <taxon>Eukaryota</taxon>
        <taxon>Viridiplantae</taxon>
        <taxon>Streptophyta</taxon>
        <taxon>Embryophyta</taxon>
        <taxon>Tracheophyta</taxon>
        <taxon>Spermatophyta</taxon>
        <taxon>Magnoliopsida</taxon>
        <taxon>eudicotyledons</taxon>
        <taxon>Gunneridae</taxon>
        <taxon>Pentapetalae</taxon>
        <taxon>asterids</taxon>
        <taxon>lamiids</taxon>
        <taxon>Lamiales</taxon>
        <taxon>Orobanchaceae</taxon>
        <taxon>Buchnereae</taxon>
        <taxon>Striga</taxon>
    </lineage>
</organism>
<keyword evidence="6 8" id="KW-0472">Membrane</keyword>
<dbReference type="SUPFAM" id="SSF103481">
    <property type="entry name" value="Multidrug resistance efflux transporter EmrE"/>
    <property type="match status" value="1"/>
</dbReference>
<evidence type="ECO:0000256" key="7">
    <source>
        <dbReference type="SAM" id="MobiDB-lite"/>
    </source>
</evidence>
<feature type="region of interest" description="Disordered" evidence="7">
    <location>
        <begin position="355"/>
        <end position="375"/>
    </location>
</feature>
<evidence type="ECO:0000256" key="5">
    <source>
        <dbReference type="ARBA" id="ARBA00022989"/>
    </source>
</evidence>
<sequence>MDIQTAAPSSAAAKTAFLIINCLILAVGNTAGPLIMRLYFIHGGKRIWFSSWLESGGFPVILIPLAACYARRRRESAGARLVLMDLRLFVAAAVIGALTGLDNYFFAYGIAKLPVSTSTLIIASQLAFTAAFAFLIVRQRFTAFSVNSVVLLTVGAAVLGLHTKSDRPPGETSRQYWVGFFMTVAASALYGFILPLVELTYKRTKKELTYALVLEIQLVLSIFATVFSTVGMLINHDFQAIAGEAKAYGLGESIYYVVVVWGAILWQCFFLGAIGVIFYSSSLVAGIVMTVVLPVTEVLAVIFFKEKFQAEKGVSLFLSLWANSDQPTVTWQSETQGGDLKFFFFLPQILEVHSSSPRPRSELPTTVGGGQRWRPELKTQGGDLAECAGDGNTRGEQNGEKGSGLNYEFSALDSGKNEPDLLQPGHPYGLESCSTATARAPSGRSEQRCLSPLPSITDADSRLRRVESFGPEQFVGKFAANRTKLAHLVERKRTLGDCLLTATAGGETTAAEGGCSWLIDGDSHWSLANLVSWFVFDDVQSRGRSPGESGHPSLEITIRETGNRARPARLVGPVTTSISRCRAEYESKSTGVADHVIPRGQHLSAPVMEPTSSDMGYGRPEDGQTVIARLGILPARPS</sequence>
<gene>
    <name evidence="9" type="ORF">STAS_25526</name>
</gene>
<feature type="transmembrane region" description="Helical" evidence="8">
    <location>
        <begin position="144"/>
        <end position="163"/>
    </location>
</feature>
<evidence type="ECO:0000256" key="2">
    <source>
        <dbReference type="ARBA" id="ARBA00006213"/>
    </source>
</evidence>
<dbReference type="AlphaFoldDB" id="A0A5A7QVA8"/>